<dbReference type="EMBL" id="BMHK01000015">
    <property type="protein sequence ID" value="GGC04947.1"/>
    <property type="molecule type" value="Genomic_DNA"/>
</dbReference>
<sequence length="67" mass="7646">MLDLGLRAEAFAHCRPVGRTAYRNDCGMRRRADPPYVQVNDRGVTSRIVVSTLFLDEVTVRSVEHDR</sequence>
<dbReference type="AlphaFoldDB" id="A0A916TTJ8"/>
<comment type="caution">
    <text evidence="1">The sequence shown here is derived from an EMBL/GenBank/DDBJ whole genome shotgun (WGS) entry which is preliminary data.</text>
</comment>
<organism evidence="1 2">
    <name type="scientific">Novosphingobium endophyticum</name>
    <dbReference type="NCBI Taxonomy" id="1955250"/>
    <lineage>
        <taxon>Bacteria</taxon>
        <taxon>Pseudomonadati</taxon>
        <taxon>Pseudomonadota</taxon>
        <taxon>Alphaproteobacteria</taxon>
        <taxon>Sphingomonadales</taxon>
        <taxon>Sphingomonadaceae</taxon>
        <taxon>Novosphingobium</taxon>
    </lineage>
</organism>
<accession>A0A916TTJ8</accession>
<protein>
    <submittedName>
        <fullName evidence="1">Uncharacterized protein</fullName>
    </submittedName>
</protein>
<gene>
    <name evidence="1" type="ORF">GCM10011494_24360</name>
</gene>
<dbReference type="Proteomes" id="UP000608154">
    <property type="component" value="Unassembled WGS sequence"/>
</dbReference>
<name>A0A916TTJ8_9SPHN</name>
<reference evidence="1" key="2">
    <citation type="submission" date="2020-09" db="EMBL/GenBank/DDBJ databases">
        <authorList>
            <person name="Sun Q."/>
            <person name="Zhou Y."/>
        </authorList>
    </citation>
    <scope>NUCLEOTIDE SEQUENCE</scope>
    <source>
        <strain evidence="1">CGMCC 1.15095</strain>
    </source>
</reference>
<evidence type="ECO:0000313" key="1">
    <source>
        <dbReference type="EMBL" id="GGC04947.1"/>
    </source>
</evidence>
<evidence type="ECO:0000313" key="2">
    <source>
        <dbReference type="Proteomes" id="UP000608154"/>
    </source>
</evidence>
<keyword evidence="2" id="KW-1185">Reference proteome</keyword>
<reference evidence="1" key="1">
    <citation type="journal article" date="2014" name="Int. J. Syst. Evol. Microbiol.">
        <title>Complete genome sequence of Corynebacterium casei LMG S-19264T (=DSM 44701T), isolated from a smear-ripened cheese.</title>
        <authorList>
            <consortium name="US DOE Joint Genome Institute (JGI-PGF)"/>
            <person name="Walter F."/>
            <person name="Albersmeier A."/>
            <person name="Kalinowski J."/>
            <person name="Ruckert C."/>
        </authorList>
    </citation>
    <scope>NUCLEOTIDE SEQUENCE</scope>
    <source>
        <strain evidence="1">CGMCC 1.15095</strain>
    </source>
</reference>
<proteinExistence type="predicted"/>